<evidence type="ECO:0000313" key="1">
    <source>
        <dbReference type="EMBL" id="CAH1113539.1"/>
    </source>
</evidence>
<protein>
    <recommendedName>
        <fullName evidence="3">DUF4371 domain-containing protein</fullName>
    </recommendedName>
</protein>
<dbReference type="PANTHER" id="PTHR45913">
    <property type="entry name" value="EPM2A-INTERACTING PROTEIN 1"/>
    <property type="match status" value="1"/>
</dbReference>
<dbReference type="EMBL" id="OV651819">
    <property type="protein sequence ID" value="CAH1113539.1"/>
    <property type="molecule type" value="Genomic_DNA"/>
</dbReference>
<dbReference type="AlphaFoldDB" id="A0A9P0GH72"/>
<dbReference type="PANTHER" id="PTHR45913:SF9">
    <property type="entry name" value="GENERAL TRANSCRIPTION FACTOR II-I REPEAT DOMAIN-CONTAINING PROTEIN 2-LIKE-RELATED"/>
    <property type="match status" value="1"/>
</dbReference>
<name>A0A9P0GH72_9CUCU</name>
<dbReference type="Proteomes" id="UP001153636">
    <property type="component" value="Chromosome 7"/>
</dbReference>
<reference evidence="1" key="1">
    <citation type="submission" date="2022-01" db="EMBL/GenBank/DDBJ databases">
        <authorList>
            <person name="King R."/>
        </authorList>
    </citation>
    <scope>NUCLEOTIDE SEQUENCE</scope>
</reference>
<evidence type="ECO:0008006" key="3">
    <source>
        <dbReference type="Google" id="ProtNLM"/>
    </source>
</evidence>
<gene>
    <name evidence="1" type="ORF">PSYICH_LOCUS13452</name>
</gene>
<proteinExistence type="predicted"/>
<organism evidence="1 2">
    <name type="scientific">Psylliodes chrysocephalus</name>
    <dbReference type="NCBI Taxonomy" id="3402493"/>
    <lineage>
        <taxon>Eukaryota</taxon>
        <taxon>Metazoa</taxon>
        <taxon>Ecdysozoa</taxon>
        <taxon>Arthropoda</taxon>
        <taxon>Hexapoda</taxon>
        <taxon>Insecta</taxon>
        <taxon>Pterygota</taxon>
        <taxon>Neoptera</taxon>
        <taxon>Endopterygota</taxon>
        <taxon>Coleoptera</taxon>
        <taxon>Polyphaga</taxon>
        <taxon>Cucujiformia</taxon>
        <taxon>Chrysomeloidea</taxon>
        <taxon>Chrysomelidae</taxon>
        <taxon>Galerucinae</taxon>
        <taxon>Alticini</taxon>
        <taxon>Psylliodes</taxon>
    </lineage>
</organism>
<dbReference type="OrthoDB" id="6431883at2759"/>
<accession>A0A9P0GH72</accession>
<sequence length="185" mass="20699">MMRETKLKELKLGLKNNSSCLVKYHKNVNRWFKQVLQELIAKHSKPFTEGDFIKECLIKAAKIMCPGSAKAFEVISFSQNTVAERASGLAANIRNQIKTKSSCFEAFSIACHESTDIGGVAQLAVFLCVCDKYFNIFEELLELVPMHGTTTGQDVFDYVYEHLQKYNLPLSKLISVATNGVPSIP</sequence>
<evidence type="ECO:0000313" key="2">
    <source>
        <dbReference type="Proteomes" id="UP001153636"/>
    </source>
</evidence>
<keyword evidence="2" id="KW-1185">Reference proteome</keyword>